<feature type="transmembrane region" description="Helical" evidence="1">
    <location>
        <begin position="306"/>
        <end position="329"/>
    </location>
</feature>
<organism evidence="2 3">
    <name type="scientific">Paenibacillus solisilvae</name>
    <dbReference type="NCBI Taxonomy" id="2486751"/>
    <lineage>
        <taxon>Bacteria</taxon>
        <taxon>Bacillati</taxon>
        <taxon>Bacillota</taxon>
        <taxon>Bacilli</taxon>
        <taxon>Bacillales</taxon>
        <taxon>Paenibacillaceae</taxon>
        <taxon>Paenibacillus</taxon>
    </lineage>
</organism>
<reference evidence="3" key="1">
    <citation type="journal article" date="2019" name="Int. J. Syst. Evol. Microbiol.">
        <title>The Global Catalogue of Microorganisms (GCM) 10K type strain sequencing project: providing services to taxonomists for standard genome sequencing and annotation.</title>
        <authorList>
            <consortium name="The Broad Institute Genomics Platform"/>
            <consortium name="The Broad Institute Genome Sequencing Center for Infectious Disease"/>
            <person name="Wu L."/>
            <person name="Ma J."/>
        </authorList>
    </citation>
    <scope>NUCLEOTIDE SEQUENCE [LARGE SCALE GENOMIC DNA]</scope>
    <source>
        <strain evidence="3">CGMCC 1.3240</strain>
    </source>
</reference>
<gene>
    <name evidence="2" type="ORF">ACFPYJ_03055</name>
</gene>
<feature type="transmembrane region" description="Helical" evidence="1">
    <location>
        <begin position="57"/>
        <end position="77"/>
    </location>
</feature>
<feature type="transmembrane region" description="Helical" evidence="1">
    <location>
        <begin position="106"/>
        <end position="127"/>
    </location>
</feature>
<keyword evidence="3" id="KW-1185">Reference proteome</keyword>
<dbReference type="PIRSF" id="PIRSF037259">
    <property type="entry name" value="EcsB_ABC"/>
    <property type="match status" value="1"/>
</dbReference>
<protein>
    <submittedName>
        <fullName evidence="2">ABC transporter permease</fullName>
    </submittedName>
</protein>
<dbReference type="EMBL" id="JBHSOW010000015">
    <property type="protein sequence ID" value="MFC5648106.1"/>
    <property type="molecule type" value="Genomic_DNA"/>
</dbReference>
<dbReference type="Pfam" id="PF05975">
    <property type="entry name" value="EcsB"/>
    <property type="match status" value="1"/>
</dbReference>
<accession>A0ABW0VVK1</accession>
<feature type="transmembrane region" description="Helical" evidence="1">
    <location>
        <begin position="191"/>
        <end position="207"/>
    </location>
</feature>
<dbReference type="InterPro" id="IPR010288">
    <property type="entry name" value="EcsB_ABC"/>
</dbReference>
<feature type="transmembrane region" description="Helical" evidence="1">
    <location>
        <begin position="358"/>
        <end position="375"/>
    </location>
</feature>
<keyword evidence="1" id="KW-0472">Membrane</keyword>
<feature type="transmembrane region" description="Helical" evidence="1">
    <location>
        <begin position="166"/>
        <end position="185"/>
    </location>
</feature>
<feature type="transmembrane region" description="Helical" evidence="1">
    <location>
        <begin position="133"/>
        <end position="154"/>
    </location>
</feature>
<evidence type="ECO:0000256" key="1">
    <source>
        <dbReference type="SAM" id="Phobius"/>
    </source>
</evidence>
<keyword evidence="1" id="KW-1133">Transmembrane helix</keyword>
<evidence type="ECO:0000313" key="3">
    <source>
        <dbReference type="Proteomes" id="UP001596047"/>
    </source>
</evidence>
<proteinExistence type="predicted"/>
<evidence type="ECO:0000313" key="2">
    <source>
        <dbReference type="EMBL" id="MFC5648106.1"/>
    </source>
</evidence>
<keyword evidence="1" id="KW-0812">Transmembrane</keyword>
<sequence>MDRSVDSLWSSRSRAFWRDSLPYIRYMAQSGLPGVTIMLLFAGLAGYARLLHHLPEAFPYTLVGVIFLTPIVCWSPLRTWLREADIVFLVPRESQMDRYLRRSFRYNGLAGAAAAALFCAIYLPLYVHGPGKLQALPLLAAVLILKLINTAAAWRERVLVSSSARRGFRILRWIVTAVGLAALLQTEVWKSAIYAVIAVMFFALLYSRSARYRFPWLTLIGEESRTRRRYNTFFSSFTDVPSESNPVVRRRYADWMASRISYRNQHAFVYLYAHTLIRTELGGIVLRLLGLGVVSGSLAAESGLFLGWGAAAVCLLFVWLTGIQLSSLVQSHRHSVWRHVYPLPDRSRLSALLKVDRTASLLLTVILWLPHAILLTAQGDMVQAAAAILLSLVYVLGLRPRRIKRYFSSGADDED</sequence>
<dbReference type="Proteomes" id="UP001596047">
    <property type="component" value="Unassembled WGS sequence"/>
</dbReference>
<feature type="transmembrane region" description="Helical" evidence="1">
    <location>
        <begin position="381"/>
        <end position="398"/>
    </location>
</feature>
<name>A0ABW0VVK1_9BACL</name>
<comment type="caution">
    <text evidence="2">The sequence shown here is derived from an EMBL/GenBank/DDBJ whole genome shotgun (WGS) entry which is preliminary data.</text>
</comment>
<feature type="transmembrane region" description="Helical" evidence="1">
    <location>
        <begin position="21"/>
        <end position="45"/>
    </location>
</feature>
<dbReference type="RefSeq" id="WP_379186568.1">
    <property type="nucleotide sequence ID" value="NZ_JBHSOW010000015.1"/>
</dbReference>